<keyword evidence="17" id="KW-1185">Reference proteome</keyword>
<evidence type="ECO:0000256" key="3">
    <source>
        <dbReference type="ARBA" id="ARBA00009400"/>
    </source>
</evidence>
<dbReference type="InterPro" id="IPR002638">
    <property type="entry name" value="Quinolinate_PRibosylTrfase_C"/>
</dbReference>
<comment type="subunit">
    <text evidence="4">Hexamer formed by 3 homodimers.</text>
</comment>
<feature type="domain" description="Quinolinate phosphoribosyl transferase C-terminal" evidence="14">
    <location>
        <begin position="120"/>
        <end position="283"/>
    </location>
</feature>
<dbReference type="GO" id="GO:0005737">
    <property type="term" value="C:cytoplasm"/>
    <property type="evidence" value="ECO:0007669"/>
    <property type="project" value="TreeGrafter"/>
</dbReference>
<dbReference type="PANTHER" id="PTHR32179">
    <property type="entry name" value="NICOTINATE-NUCLEOTIDE PYROPHOSPHORYLASE [CARBOXYLATING]"/>
    <property type="match status" value="1"/>
</dbReference>
<dbReference type="EMBL" id="MVBK01000052">
    <property type="protein sequence ID" value="OOG24059.1"/>
    <property type="molecule type" value="Genomic_DNA"/>
</dbReference>
<feature type="binding site" evidence="13">
    <location>
        <position position="164"/>
    </location>
    <ligand>
        <name>substrate</name>
    </ligand>
</feature>
<reference evidence="16 17" key="1">
    <citation type="submission" date="2017-02" db="EMBL/GenBank/DDBJ databases">
        <title>Genomic diversity within the haloalkaliphilic genus Thioalkalivibrio.</title>
        <authorList>
            <person name="Ahn A.-C."/>
            <person name="Meier-Kolthoff J."/>
            <person name="Overmars L."/>
            <person name="Richter M."/>
            <person name="Woyke T."/>
            <person name="Sorokin D.Y."/>
            <person name="Muyzer G."/>
        </authorList>
    </citation>
    <scope>NUCLEOTIDE SEQUENCE [LARGE SCALE GENOMIC DNA]</scope>
    <source>
        <strain evidence="16 17">ALJD</strain>
    </source>
</reference>
<comment type="pathway">
    <text evidence="2">Cofactor biosynthesis; NAD(+) biosynthesis; nicotinate D-ribonucleotide from quinolinate: step 1/1.</text>
</comment>
<evidence type="ECO:0000256" key="10">
    <source>
        <dbReference type="ARBA" id="ARBA00047445"/>
    </source>
</evidence>
<dbReference type="RefSeq" id="WP_077278933.1">
    <property type="nucleotide sequence ID" value="NZ_MVBK01000052.1"/>
</dbReference>
<dbReference type="PANTHER" id="PTHR32179:SF3">
    <property type="entry name" value="NICOTINATE-NUCLEOTIDE PYROPHOSPHORYLASE [CARBOXYLATING]"/>
    <property type="match status" value="1"/>
</dbReference>
<dbReference type="InterPro" id="IPR013785">
    <property type="entry name" value="Aldolase_TIM"/>
</dbReference>
<evidence type="ECO:0000256" key="9">
    <source>
        <dbReference type="ARBA" id="ARBA00033102"/>
    </source>
</evidence>
<dbReference type="EC" id="2.4.2.19" evidence="5"/>
<dbReference type="Pfam" id="PF02749">
    <property type="entry name" value="QRPTase_N"/>
    <property type="match status" value="1"/>
</dbReference>
<evidence type="ECO:0000256" key="6">
    <source>
        <dbReference type="ARBA" id="ARBA00022642"/>
    </source>
</evidence>
<protein>
    <recommendedName>
        <fullName evidence="11">Probable nicotinate-nucleotide pyrophosphorylase [carboxylating]</fullName>
        <ecNumber evidence="5">2.4.2.19</ecNumber>
    </recommendedName>
    <alternativeName>
        <fullName evidence="9">Quinolinate phosphoribosyltransferase [decarboxylating]</fullName>
    </alternativeName>
</protein>
<dbReference type="Gene3D" id="3.90.1170.20">
    <property type="entry name" value="Quinolinate phosphoribosyl transferase, N-terminal domain"/>
    <property type="match status" value="1"/>
</dbReference>
<comment type="similarity">
    <text evidence="3 12">Belongs to the NadC/ModD family.</text>
</comment>
<dbReference type="FunFam" id="3.20.20.70:FF:000030">
    <property type="entry name" value="Nicotinate-nucleotide pyrophosphorylase, carboxylating"/>
    <property type="match status" value="1"/>
</dbReference>
<dbReference type="Proteomes" id="UP000189462">
    <property type="component" value="Unassembled WGS sequence"/>
</dbReference>
<evidence type="ECO:0000256" key="2">
    <source>
        <dbReference type="ARBA" id="ARBA00004893"/>
    </source>
</evidence>
<dbReference type="SUPFAM" id="SSF51690">
    <property type="entry name" value="Nicotinate/Quinolinate PRTase C-terminal domain-like"/>
    <property type="match status" value="1"/>
</dbReference>
<proteinExistence type="inferred from homology"/>
<dbReference type="OrthoDB" id="9782546at2"/>
<evidence type="ECO:0000256" key="4">
    <source>
        <dbReference type="ARBA" id="ARBA00011218"/>
    </source>
</evidence>
<dbReference type="InterPro" id="IPR022412">
    <property type="entry name" value="Quinolinate_PRibosylTrfase_N"/>
</dbReference>
<dbReference type="InterPro" id="IPR036068">
    <property type="entry name" value="Nicotinate_pribotase-like_C"/>
</dbReference>
<dbReference type="Pfam" id="PF01729">
    <property type="entry name" value="QRPTase_C"/>
    <property type="match status" value="1"/>
</dbReference>
<feature type="binding site" evidence="13">
    <location>
        <position position="203"/>
    </location>
    <ligand>
        <name>substrate</name>
    </ligand>
</feature>
<dbReference type="STRING" id="108003.B1C78_09590"/>
<evidence type="ECO:0000256" key="1">
    <source>
        <dbReference type="ARBA" id="ARBA00003237"/>
    </source>
</evidence>
<dbReference type="InterPro" id="IPR027277">
    <property type="entry name" value="NadC/ModD"/>
</dbReference>
<keyword evidence="8 12" id="KW-0808">Transferase</keyword>
<evidence type="ECO:0000256" key="7">
    <source>
        <dbReference type="ARBA" id="ARBA00022676"/>
    </source>
</evidence>
<keyword evidence="6" id="KW-0662">Pyridine nucleotide biosynthesis</keyword>
<comment type="function">
    <text evidence="1">Involved in the catabolism of quinolinic acid (QA).</text>
</comment>
<feature type="binding site" evidence="13">
    <location>
        <position position="107"/>
    </location>
    <ligand>
        <name>substrate</name>
    </ligand>
</feature>
<feature type="domain" description="Quinolinate phosphoribosyl transferase N-terminal" evidence="15">
    <location>
        <begin position="33"/>
        <end position="117"/>
    </location>
</feature>
<dbReference type="InterPro" id="IPR004393">
    <property type="entry name" value="NadC"/>
</dbReference>
<dbReference type="InterPro" id="IPR037128">
    <property type="entry name" value="Quinolinate_PRibosylTase_N_sf"/>
</dbReference>
<sequence length="286" mass="30411">MAEQDNSLLVPPPDELIRESVKLALIEDMGGGDVTAALVPEDTIGHAHVVCREPAVVCGTDWFDAVFMQLDARVTVAWHVQDGDRVEADTRLCALRGPARALLTGERTALNFLQLLSGTASITQRYVDAVAGTNARILDTRKTIPGLRVAQKYAVACGGGKNHRMGLYDAVLIKENHIHAAGSIAMAVTAARALAPGLLVEVETETLEQVDEALAAGVDVIMLDNFALDTMRDAVERVGGKVKLEASGNVNLQTVRGIAETGVDFISVGAITKDVAAIDLSMRFES</sequence>
<feature type="binding site" evidence="13">
    <location>
        <begin position="268"/>
        <end position="270"/>
    </location>
    <ligand>
        <name>substrate</name>
    </ligand>
</feature>
<evidence type="ECO:0000259" key="15">
    <source>
        <dbReference type="Pfam" id="PF02749"/>
    </source>
</evidence>
<feature type="binding site" evidence="13">
    <location>
        <position position="224"/>
    </location>
    <ligand>
        <name>substrate</name>
    </ligand>
</feature>
<evidence type="ECO:0000256" key="12">
    <source>
        <dbReference type="PIRNR" id="PIRNR006250"/>
    </source>
</evidence>
<evidence type="ECO:0000313" key="16">
    <source>
        <dbReference type="EMBL" id="OOG24059.1"/>
    </source>
</evidence>
<feature type="binding site" evidence="13">
    <location>
        <begin position="140"/>
        <end position="142"/>
    </location>
    <ligand>
        <name>substrate</name>
    </ligand>
</feature>
<dbReference type="AlphaFoldDB" id="A0A1V3NG23"/>
<feature type="binding site" evidence="13">
    <location>
        <begin position="247"/>
        <end position="249"/>
    </location>
    <ligand>
        <name>substrate</name>
    </ligand>
</feature>
<comment type="catalytic activity">
    <reaction evidence="10">
        <text>nicotinate beta-D-ribonucleotide + CO2 + diphosphate = quinolinate + 5-phospho-alpha-D-ribose 1-diphosphate + 2 H(+)</text>
        <dbReference type="Rhea" id="RHEA:12733"/>
        <dbReference type="ChEBI" id="CHEBI:15378"/>
        <dbReference type="ChEBI" id="CHEBI:16526"/>
        <dbReference type="ChEBI" id="CHEBI:29959"/>
        <dbReference type="ChEBI" id="CHEBI:33019"/>
        <dbReference type="ChEBI" id="CHEBI:57502"/>
        <dbReference type="ChEBI" id="CHEBI:58017"/>
        <dbReference type="EC" id="2.4.2.19"/>
    </reaction>
</comment>
<dbReference type="UniPathway" id="UPA00253">
    <property type="reaction ID" value="UER00331"/>
</dbReference>
<gene>
    <name evidence="16" type="ORF">B1C78_09590</name>
</gene>
<dbReference type="GO" id="GO:0004514">
    <property type="term" value="F:nicotinate-nucleotide diphosphorylase (carboxylating) activity"/>
    <property type="evidence" value="ECO:0007669"/>
    <property type="project" value="UniProtKB-EC"/>
</dbReference>
<dbReference type="GO" id="GO:0009435">
    <property type="term" value="P:NAD+ biosynthetic process"/>
    <property type="evidence" value="ECO:0007669"/>
    <property type="project" value="UniProtKB-UniPathway"/>
</dbReference>
<dbReference type="FunFam" id="3.90.1170.20:FF:000001">
    <property type="entry name" value="Nicotinate-nucleotide diphosphorylase (Carboxylating)"/>
    <property type="match status" value="1"/>
</dbReference>
<feature type="binding site" evidence="13">
    <location>
        <position position="174"/>
    </location>
    <ligand>
        <name>substrate</name>
    </ligand>
</feature>
<evidence type="ECO:0000256" key="13">
    <source>
        <dbReference type="PIRSR" id="PIRSR006250-1"/>
    </source>
</evidence>
<dbReference type="GO" id="GO:0034213">
    <property type="term" value="P:quinolinate catabolic process"/>
    <property type="evidence" value="ECO:0007669"/>
    <property type="project" value="TreeGrafter"/>
</dbReference>
<evidence type="ECO:0000313" key="17">
    <source>
        <dbReference type="Proteomes" id="UP000189462"/>
    </source>
</evidence>
<evidence type="ECO:0000256" key="5">
    <source>
        <dbReference type="ARBA" id="ARBA00011944"/>
    </source>
</evidence>
<dbReference type="NCBIfam" id="TIGR00078">
    <property type="entry name" value="nadC"/>
    <property type="match status" value="1"/>
</dbReference>
<dbReference type="SUPFAM" id="SSF54675">
    <property type="entry name" value="Nicotinate/Quinolinate PRTase N-terminal domain-like"/>
    <property type="match status" value="1"/>
</dbReference>
<keyword evidence="7 12" id="KW-0328">Glycosyltransferase</keyword>
<comment type="caution">
    <text evidence="16">The sequence shown here is derived from an EMBL/GenBank/DDBJ whole genome shotgun (WGS) entry which is preliminary data.</text>
</comment>
<accession>A0A1V3NG23</accession>
<dbReference type="Gene3D" id="3.20.20.70">
    <property type="entry name" value="Aldolase class I"/>
    <property type="match status" value="1"/>
</dbReference>
<evidence type="ECO:0000256" key="8">
    <source>
        <dbReference type="ARBA" id="ARBA00022679"/>
    </source>
</evidence>
<evidence type="ECO:0000259" key="14">
    <source>
        <dbReference type="Pfam" id="PF01729"/>
    </source>
</evidence>
<name>A0A1V3NG23_9GAMM</name>
<dbReference type="PIRSF" id="PIRSF006250">
    <property type="entry name" value="NadC_ModD"/>
    <property type="match status" value="1"/>
</dbReference>
<dbReference type="CDD" id="cd01572">
    <property type="entry name" value="QPRTase"/>
    <property type="match status" value="1"/>
</dbReference>
<evidence type="ECO:0000256" key="11">
    <source>
        <dbReference type="ARBA" id="ARBA00069173"/>
    </source>
</evidence>
<organism evidence="16 17">
    <name type="scientific">Thioalkalivibrio denitrificans</name>
    <dbReference type="NCBI Taxonomy" id="108003"/>
    <lineage>
        <taxon>Bacteria</taxon>
        <taxon>Pseudomonadati</taxon>
        <taxon>Pseudomonadota</taxon>
        <taxon>Gammaproteobacteria</taxon>
        <taxon>Chromatiales</taxon>
        <taxon>Ectothiorhodospiraceae</taxon>
        <taxon>Thioalkalivibrio</taxon>
    </lineage>
</organism>